<dbReference type="EMBL" id="CP123872">
    <property type="protein sequence ID" value="WND03244.1"/>
    <property type="molecule type" value="Genomic_DNA"/>
</dbReference>
<dbReference type="GO" id="GO:0008233">
    <property type="term" value="F:peptidase activity"/>
    <property type="evidence" value="ECO:0007669"/>
    <property type="project" value="UniProtKB-KW"/>
</dbReference>
<proteinExistence type="predicted"/>
<dbReference type="GO" id="GO:0006508">
    <property type="term" value="P:proteolysis"/>
    <property type="evidence" value="ECO:0007669"/>
    <property type="project" value="UniProtKB-KW"/>
</dbReference>
<evidence type="ECO:0000313" key="2">
    <source>
        <dbReference type="EMBL" id="WND03244.1"/>
    </source>
</evidence>
<keyword evidence="2" id="KW-0645">Protease</keyword>
<reference evidence="2" key="1">
    <citation type="submission" date="2023-04" db="EMBL/GenBank/DDBJ databases">
        <title>Complete genome sequence of Temperatibacter marinus.</title>
        <authorList>
            <person name="Rong J.-C."/>
            <person name="Yi M.-L."/>
            <person name="Zhao Q."/>
        </authorList>
    </citation>
    <scope>NUCLEOTIDE SEQUENCE</scope>
    <source>
        <strain evidence="2">NBRC 110045</strain>
    </source>
</reference>
<dbReference type="RefSeq" id="WP_310799097.1">
    <property type="nucleotide sequence ID" value="NZ_CP123872.1"/>
</dbReference>
<protein>
    <submittedName>
        <fullName evidence="2">Serine protease</fullName>
    </submittedName>
</protein>
<dbReference type="AlphaFoldDB" id="A0AA52EIQ6"/>
<keyword evidence="1" id="KW-0732">Signal</keyword>
<organism evidence="2 3">
    <name type="scientific">Temperatibacter marinus</name>
    <dbReference type="NCBI Taxonomy" id="1456591"/>
    <lineage>
        <taxon>Bacteria</taxon>
        <taxon>Pseudomonadati</taxon>
        <taxon>Pseudomonadota</taxon>
        <taxon>Alphaproteobacteria</taxon>
        <taxon>Kordiimonadales</taxon>
        <taxon>Temperatibacteraceae</taxon>
        <taxon>Temperatibacter</taxon>
    </lineage>
</organism>
<gene>
    <name evidence="2" type="ORF">QGN29_02530</name>
</gene>
<keyword evidence="3" id="KW-1185">Reference proteome</keyword>
<feature type="chain" id="PRO_5041364019" evidence="1">
    <location>
        <begin position="23"/>
        <end position="273"/>
    </location>
</feature>
<keyword evidence="2" id="KW-0378">Hydrolase</keyword>
<sequence length="273" mass="30280">MRSFFFLILMGFFLNTSQSLQAEVVGDGDSENGIEDNRMPLSELPTQMLRQIRSVGVIRCGPRVIGSAVIIRSDAKKALILTAAHVVEEKNLTQCLFHPYDMYQGYTFTVAHLGRSKAQPDIFEGDWAVLHVRADLSMFGAARLSRSSREIRRPNQALLIGYQESYNALVASLIDCTIIPKDKEKGLARDQLSVGLDSCDSGKGASGGGVFLYDSEAGRLYLYGVRTGFLRAKNDKGDMPVKGSLADPKLYANSHHRMTKSLRQKVKFLWTLP</sequence>
<dbReference type="SUPFAM" id="SSF50494">
    <property type="entry name" value="Trypsin-like serine proteases"/>
    <property type="match status" value="1"/>
</dbReference>
<dbReference type="Pfam" id="PF13365">
    <property type="entry name" value="Trypsin_2"/>
    <property type="match status" value="1"/>
</dbReference>
<dbReference type="InterPro" id="IPR009003">
    <property type="entry name" value="Peptidase_S1_PA"/>
</dbReference>
<accession>A0AA52EIQ6</accession>
<dbReference type="Proteomes" id="UP001268683">
    <property type="component" value="Chromosome"/>
</dbReference>
<feature type="signal peptide" evidence="1">
    <location>
        <begin position="1"/>
        <end position="22"/>
    </location>
</feature>
<name>A0AA52EIQ6_9PROT</name>
<dbReference type="KEGG" id="tmk:QGN29_02530"/>
<dbReference type="Gene3D" id="2.40.10.120">
    <property type="match status" value="1"/>
</dbReference>
<evidence type="ECO:0000313" key="3">
    <source>
        <dbReference type="Proteomes" id="UP001268683"/>
    </source>
</evidence>
<evidence type="ECO:0000256" key="1">
    <source>
        <dbReference type="SAM" id="SignalP"/>
    </source>
</evidence>